<keyword evidence="1" id="KW-0479">Metal-binding</keyword>
<evidence type="ECO:0000256" key="2">
    <source>
        <dbReference type="SAM" id="MobiDB-lite"/>
    </source>
</evidence>
<gene>
    <name evidence="4" type="ORF">RND81_13G053500</name>
</gene>
<dbReference type="EMBL" id="JBDFQZ010000013">
    <property type="protein sequence ID" value="KAK9668342.1"/>
    <property type="molecule type" value="Genomic_DNA"/>
</dbReference>
<dbReference type="SMART" id="SM00343">
    <property type="entry name" value="ZnF_C2HC"/>
    <property type="match status" value="1"/>
</dbReference>
<keyword evidence="5" id="KW-1185">Reference proteome</keyword>
<dbReference type="GO" id="GO:0003676">
    <property type="term" value="F:nucleic acid binding"/>
    <property type="evidence" value="ECO:0007669"/>
    <property type="project" value="InterPro"/>
</dbReference>
<feature type="region of interest" description="Disordered" evidence="2">
    <location>
        <begin position="123"/>
        <end position="145"/>
    </location>
</feature>
<dbReference type="InterPro" id="IPR007529">
    <property type="entry name" value="Znf_HIT"/>
</dbReference>
<dbReference type="PROSITE" id="PS50158">
    <property type="entry name" value="ZF_CCHC"/>
    <property type="match status" value="1"/>
</dbReference>
<protein>
    <recommendedName>
        <fullName evidence="3">CCHC-type domain-containing protein</fullName>
    </recommendedName>
</protein>
<keyword evidence="1" id="KW-0863">Zinc-finger</keyword>
<dbReference type="Pfam" id="PF04438">
    <property type="entry name" value="zf-HIT"/>
    <property type="match status" value="1"/>
</dbReference>
<evidence type="ECO:0000313" key="4">
    <source>
        <dbReference type="EMBL" id="KAK9668342.1"/>
    </source>
</evidence>
<feature type="compositionally biased region" description="Pro residues" evidence="2">
    <location>
        <begin position="38"/>
        <end position="48"/>
    </location>
</feature>
<feature type="compositionally biased region" description="Polar residues" evidence="2">
    <location>
        <begin position="134"/>
        <end position="144"/>
    </location>
</feature>
<dbReference type="PANTHER" id="PTHR48453">
    <property type="entry name" value="CCHC-TYPE DOMAIN-CONTAINING PROTEIN"/>
    <property type="match status" value="1"/>
</dbReference>
<name>A0AAW1GXB0_SAPOF</name>
<dbReference type="SUPFAM" id="SSF57756">
    <property type="entry name" value="Retrovirus zinc finger-like domains"/>
    <property type="match status" value="1"/>
</dbReference>
<sequence>MTTRSNFYKNPSFTYRKAYSLSSVLQNLQNYNIITGNAPPPEEPPPPSSDIAGDGVTCRKRKRRQKPPSVTTHEVEFGDSPMSHAEYIQKIRNEACSSSHGYEKLTPDALGASSSGVQLVEYGSDSDDQIPASGESSGQPNSGILENMEDIDHVKMRWEQRFPLPGEPVCVVCGRYGEYICDETEDDICSKDCKAELLNQKQAQTPKVIVSKYEPKQSLETTEEGKDTWDYDRNRWSRKRSCLSTYECWKCNKPGHLAEDCLATNPCLQPVQSTQAGNQDAVKHKGSSFISVNLRELYRRCQQINKSMKNAKCNTCCNSTSLATCLDCSTIVCDSAGHLYGHITSHPSHKHIFSHKLKRLVKCCKSTCEVTDVRDLLVCQFCFDKAFDKFYDMYTATWKGFGLAMIWGSICCEDHFEWHRMNCLNANVEDSAYIVPRGGGRGKTIQLSNFIF</sequence>
<evidence type="ECO:0000259" key="3">
    <source>
        <dbReference type="PROSITE" id="PS50158"/>
    </source>
</evidence>
<comment type="caution">
    <text evidence="4">The sequence shown here is derived from an EMBL/GenBank/DDBJ whole genome shotgun (WGS) entry which is preliminary data.</text>
</comment>
<dbReference type="GO" id="GO:0008270">
    <property type="term" value="F:zinc ion binding"/>
    <property type="evidence" value="ECO:0007669"/>
    <property type="project" value="UniProtKB-KW"/>
</dbReference>
<dbReference type="Gene3D" id="3.30.60.220">
    <property type="match status" value="1"/>
</dbReference>
<dbReference type="AlphaFoldDB" id="A0AAW1GXB0"/>
<evidence type="ECO:0000313" key="5">
    <source>
        <dbReference type="Proteomes" id="UP001443914"/>
    </source>
</evidence>
<dbReference type="Proteomes" id="UP001443914">
    <property type="component" value="Unassembled WGS sequence"/>
</dbReference>
<organism evidence="4 5">
    <name type="scientific">Saponaria officinalis</name>
    <name type="common">Common soapwort</name>
    <name type="synonym">Lychnis saponaria</name>
    <dbReference type="NCBI Taxonomy" id="3572"/>
    <lineage>
        <taxon>Eukaryota</taxon>
        <taxon>Viridiplantae</taxon>
        <taxon>Streptophyta</taxon>
        <taxon>Embryophyta</taxon>
        <taxon>Tracheophyta</taxon>
        <taxon>Spermatophyta</taxon>
        <taxon>Magnoliopsida</taxon>
        <taxon>eudicotyledons</taxon>
        <taxon>Gunneridae</taxon>
        <taxon>Pentapetalae</taxon>
        <taxon>Caryophyllales</taxon>
        <taxon>Caryophyllaceae</taxon>
        <taxon>Caryophylleae</taxon>
        <taxon>Saponaria</taxon>
    </lineage>
</organism>
<feature type="domain" description="CCHC-type" evidence="3">
    <location>
        <begin position="248"/>
        <end position="261"/>
    </location>
</feature>
<accession>A0AAW1GXB0</accession>
<keyword evidence="1" id="KW-0862">Zinc</keyword>
<dbReference type="PANTHER" id="PTHR48453:SF1">
    <property type="entry name" value="CCHC-TYPE DOMAIN-CONTAINING PROTEIN"/>
    <property type="match status" value="1"/>
</dbReference>
<dbReference type="InterPro" id="IPR001878">
    <property type="entry name" value="Znf_CCHC"/>
</dbReference>
<dbReference type="CDD" id="cd23022">
    <property type="entry name" value="zf-HIT_DDX59"/>
    <property type="match status" value="1"/>
</dbReference>
<evidence type="ECO:0000256" key="1">
    <source>
        <dbReference type="PROSITE-ProRule" id="PRU00047"/>
    </source>
</evidence>
<feature type="region of interest" description="Disordered" evidence="2">
    <location>
        <begin position="34"/>
        <end position="78"/>
    </location>
</feature>
<dbReference type="InterPro" id="IPR036875">
    <property type="entry name" value="Znf_CCHC_sf"/>
</dbReference>
<reference evidence="4" key="1">
    <citation type="submission" date="2024-03" db="EMBL/GenBank/DDBJ databases">
        <title>WGS assembly of Saponaria officinalis var. Norfolk2.</title>
        <authorList>
            <person name="Jenkins J."/>
            <person name="Shu S."/>
            <person name="Grimwood J."/>
            <person name="Barry K."/>
            <person name="Goodstein D."/>
            <person name="Schmutz J."/>
            <person name="Leebens-Mack J."/>
            <person name="Osbourn A."/>
        </authorList>
    </citation>
    <scope>NUCLEOTIDE SEQUENCE [LARGE SCALE GENOMIC DNA]</scope>
    <source>
        <strain evidence="4">JIC</strain>
    </source>
</reference>
<proteinExistence type="predicted"/>